<gene>
    <name evidence="2" type="ORF">QN277_024124</name>
</gene>
<evidence type="ECO:0000313" key="3">
    <source>
        <dbReference type="Proteomes" id="UP001293593"/>
    </source>
</evidence>
<comment type="caution">
    <text evidence="2">The sequence shown here is derived from an EMBL/GenBank/DDBJ whole genome shotgun (WGS) entry which is preliminary data.</text>
</comment>
<organism evidence="2 3">
    <name type="scientific">Acacia crassicarpa</name>
    <name type="common">northern wattle</name>
    <dbReference type="NCBI Taxonomy" id="499986"/>
    <lineage>
        <taxon>Eukaryota</taxon>
        <taxon>Viridiplantae</taxon>
        <taxon>Streptophyta</taxon>
        <taxon>Embryophyta</taxon>
        <taxon>Tracheophyta</taxon>
        <taxon>Spermatophyta</taxon>
        <taxon>Magnoliopsida</taxon>
        <taxon>eudicotyledons</taxon>
        <taxon>Gunneridae</taxon>
        <taxon>Pentapetalae</taxon>
        <taxon>rosids</taxon>
        <taxon>fabids</taxon>
        <taxon>Fabales</taxon>
        <taxon>Fabaceae</taxon>
        <taxon>Caesalpinioideae</taxon>
        <taxon>mimosoid clade</taxon>
        <taxon>Acacieae</taxon>
        <taxon>Acacia</taxon>
    </lineage>
</organism>
<accession>A0AAE1JBJ7</accession>
<protein>
    <submittedName>
        <fullName evidence="2">Uncharacterized protein</fullName>
    </submittedName>
</protein>
<evidence type="ECO:0000313" key="2">
    <source>
        <dbReference type="EMBL" id="KAK4267330.1"/>
    </source>
</evidence>
<dbReference type="Proteomes" id="UP001293593">
    <property type="component" value="Unassembled WGS sequence"/>
</dbReference>
<keyword evidence="3" id="KW-1185">Reference proteome</keyword>
<sequence length="234" mass="27036">MKNKIKNYAPRTRYSVKPNPITISTRKTPSPKIEIRNLQGKKSNSLVSNLKLPDNSRRDENLTEESRRRSTSSSSYIRHQSRSFFFIEEQIVGSPKRRVQQHERRSDRKRHHYVESRVGQEQQNDGQNRHHDQDYTVIDRTAGNDQRLVAEEIEEQPKSHEYDEDDEGDRVPEEAEEENKEHDHGVVHTEVADVDSNAGNRVREAAGEAERSEIEHELPWAASSETGFDSLLGA</sequence>
<feature type="compositionally biased region" description="Basic and acidic residues" evidence="1">
    <location>
        <begin position="54"/>
        <end position="68"/>
    </location>
</feature>
<feature type="region of interest" description="Disordered" evidence="1">
    <location>
        <begin position="1"/>
        <end position="131"/>
    </location>
</feature>
<feature type="compositionally biased region" description="Basic and acidic residues" evidence="1">
    <location>
        <begin position="169"/>
        <end position="191"/>
    </location>
</feature>
<feature type="compositionally biased region" description="Basic and acidic residues" evidence="1">
    <location>
        <begin position="201"/>
        <end position="218"/>
    </location>
</feature>
<dbReference type="EMBL" id="JAWXYG010000007">
    <property type="protein sequence ID" value="KAK4267330.1"/>
    <property type="molecule type" value="Genomic_DNA"/>
</dbReference>
<feature type="region of interest" description="Disordered" evidence="1">
    <location>
        <begin position="151"/>
        <end position="234"/>
    </location>
</feature>
<proteinExistence type="predicted"/>
<evidence type="ECO:0000256" key="1">
    <source>
        <dbReference type="SAM" id="MobiDB-lite"/>
    </source>
</evidence>
<dbReference type="AlphaFoldDB" id="A0AAE1JBJ7"/>
<name>A0AAE1JBJ7_9FABA</name>
<reference evidence="2" key="1">
    <citation type="submission" date="2023-10" db="EMBL/GenBank/DDBJ databases">
        <title>Chromosome-level genome of the transformable northern wattle, Acacia crassicarpa.</title>
        <authorList>
            <person name="Massaro I."/>
            <person name="Sinha N.R."/>
            <person name="Poethig S."/>
            <person name="Leichty A.R."/>
        </authorList>
    </citation>
    <scope>NUCLEOTIDE SEQUENCE</scope>
    <source>
        <strain evidence="2">Acra3RX</strain>
        <tissue evidence="2">Leaf</tissue>
    </source>
</reference>